<accession>A0A1I5KL60</accession>
<dbReference type="GO" id="GO:0032259">
    <property type="term" value="P:methylation"/>
    <property type="evidence" value="ECO:0007669"/>
    <property type="project" value="UniProtKB-KW"/>
</dbReference>
<feature type="domain" description="Methyltransferase type 11" evidence="1">
    <location>
        <begin position="120"/>
        <end position="184"/>
    </location>
</feature>
<proteinExistence type="predicted"/>
<keyword evidence="2" id="KW-0808">Transferase</keyword>
<dbReference type="RefSeq" id="WP_090476741.1">
    <property type="nucleotide sequence ID" value="NZ_FOWZ01000001.1"/>
</dbReference>
<name>A0A1I5KL60_9SPHN</name>
<evidence type="ECO:0000313" key="2">
    <source>
        <dbReference type="EMBL" id="SFO85840.1"/>
    </source>
</evidence>
<dbReference type="AlphaFoldDB" id="A0A1I5KL60"/>
<keyword evidence="3" id="KW-1185">Reference proteome</keyword>
<organism evidence="2 3">
    <name type="scientific">Qipengyuania nanhaisediminis</name>
    <dbReference type="NCBI Taxonomy" id="604088"/>
    <lineage>
        <taxon>Bacteria</taxon>
        <taxon>Pseudomonadati</taxon>
        <taxon>Pseudomonadota</taxon>
        <taxon>Alphaproteobacteria</taxon>
        <taxon>Sphingomonadales</taxon>
        <taxon>Erythrobacteraceae</taxon>
        <taxon>Qipengyuania</taxon>
    </lineage>
</organism>
<dbReference type="CDD" id="cd02440">
    <property type="entry name" value="AdoMet_MTases"/>
    <property type="match status" value="1"/>
</dbReference>
<dbReference type="SUPFAM" id="SSF53335">
    <property type="entry name" value="S-adenosyl-L-methionine-dependent methyltransferases"/>
    <property type="match status" value="1"/>
</dbReference>
<sequence length="260" mass="30107">MIVEKLKWKYRKDGLLPTIRALVKYPFWIAYRTIAEAPMRRKYARMLQRGTAQERFSQIYEENLWTSGESGSGGGSELSRTEQVRARLPKFVEKYQIERIVDGPRGDLNWMKLILPEMDVDYIGLDIVPTVIERNRQAFQSDRIRFEVADLSKDPIPSCDLVVARDFLFHLSFADIDAYLRNLAKTDYRYVLTTTHIVEPGFENSDIVTGDFRRIDLTRAPFGIDGDAPVESFQDHPEGHSVPRKMILVRKEDMPTALTF</sequence>
<dbReference type="OrthoDB" id="20930at2"/>
<reference evidence="3" key="1">
    <citation type="submission" date="2016-10" db="EMBL/GenBank/DDBJ databases">
        <authorList>
            <person name="Varghese N."/>
            <person name="Submissions S."/>
        </authorList>
    </citation>
    <scope>NUCLEOTIDE SEQUENCE [LARGE SCALE GENOMIC DNA]</scope>
    <source>
        <strain evidence="3">CGMCC 1.7715</strain>
    </source>
</reference>
<dbReference type="GO" id="GO:0008757">
    <property type="term" value="F:S-adenosylmethionine-dependent methyltransferase activity"/>
    <property type="evidence" value="ECO:0007669"/>
    <property type="project" value="InterPro"/>
</dbReference>
<dbReference type="InterPro" id="IPR029063">
    <property type="entry name" value="SAM-dependent_MTases_sf"/>
</dbReference>
<evidence type="ECO:0000313" key="3">
    <source>
        <dbReference type="Proteomes" id="UP000199331"/>
    </source>
</evidence>
<protein>
    <submittedName>
        <fullName evidence="2">Methyltransferase domain-containing protein</fullName>
    </submittedName>
</protein>
<dbReference type="Pfam" id="PF08241">
    <property type="entry name" value="Methyltransf_11"/>
    <property type="match status" value="1"/>
</dbReference>
<evidence type="ECO:0000259" key="1">
    <source>
        <dbReference type="Pfam" id="PF08241"/>
    </source>
</evidence>
<dbReference type="EMBL" id="FOWZ01000001">
    <property type="protein sequence ID" value="SFO85840.1"/>
    <property type="molecule type" value="Genomic_DNA"/>
</dbReference>
<dbReference type="InterPro" id="IPR013216">
    <property type="entry name" value="Methyltransf_11"/>
</dbReference>
<keyword evidence="2" id="KW-0489">Methyltransferase</keyword>
<dbReference type="Proteomes" id="UP000199331">
    <property type="component" value="Unassembled WGS sequence"/>
</dbReference>
<dbReference type="STRING" id="604088.SAMN04488060_0345"/>
<dbReference type="Gene3D" id="3.40.50.150">
    <property type="entry name" value="Vaccinia Virus protein VP39"/>
    <property type="match status" value="1"/>
</dbReference>
<gene>
    <name evidence="2" type="ORF">SAMN04488060_0345</name>
</gene>